<dbReference type="CDD" id="cd00075">
    <property type="entry name" value="HATPase"/>
    <property type="match status" value="1"/>
</dbReference>
<dbReference type="SUPFAM" id="SSF158472">
    <property type="entry name" value="HAMP domain-like"/>
    <property type="match status" value="1"/>
</dbReference>
<evidence type="ECO:0000256" key="4">
    <source>
        <dbReference type="ARBA" id="ARBA00022553"/>
    </source>
</evidence>
<evidence type="ECO:0000256" key="6">
    <source>
        <dbReference type="ARBA" id="ARBA00022777"/>
    </source>
</evidence>
<dbReference type="SUPFAM" id="SSF47384">
    <property type="entry name" value="Homodimeric domain of signal transducing histidine kinase"/>
    <property type="match status" value="1"/>
</dbReference>
<evidence type="ECO:0000256" key="7">
    <source>
        <dbReference type="ARBA" id="ARBA00023012"/>
    </source>
</evidence>
<comment type="subcellular location">
    <subcellularLocation>
        <location evidence="2">Membrane</location>
    </subcellularLocation>
</comment>
<dbReference type="PROSITE" id="PS50109">
    <property type="entry name" value="HIS_KIN"/>
    <property type="match status" value="1"/>
</dbReference>
<keyword evidence="5" id="KW-0808">Transferase</keyword>
<dbReference type="InterPro" id="IPR003594">
    <property type="entry name" value="HATPase_dom"/>
</dbReference>
<protein>
    <recommendedName>
        <fullName evidence="3">histidine kinase</fullName>
        <ecNumber evidence="3">2.7.13.3</ecNumber>
    </recommendedName>
</protein>
<dbReference type="EC" id="2.7.13.3" evidence="3"/>
<keyword evidence="8" id="KW-0472">Membrane</keyword>
<dbReference type="InterPro" id="IPR003660">
    <property type="entry name" value="HAMP_dom"/>
</dbReference>
<dbReference type="PANTHER" id="PTHR43047">
    <property type="entry name" value="TWO-COMPONENT HISTIDINE PROTEIN KINASE"/>
    <property type="match status" value="1"/>
</dbReference>
<dbReference type="OrthoDB" id="505225at2"/>
<comment type="caution">
    <text evidence="11">The sequence shown here is derived from an EMBL/GenBank/DDBJ whole genome shotgun (WGS) entry which is preliminary data.</text>
</comment>
<dbReference type="RefSeq" id="WP_017746961.1">
    <property type="nucleotide sequence ID" value="NZ_KQ976354.1"/>
</dbReference>
<keyword evidence="12" id="KW-1185">Reference proteome</keyword>
<dbReference type="InterPro" id="IPR005467">
    <property type="entry name" value="His_kinase_dom"/>
</dbReference>
<dbReference type="CDD" id="cd06225">
    <property type="entry name" value="HAMP"/>
    <property type="match status" value="1"/>
</dbReference>
<dbReference type="PRINTS" id="PR00344">
    <property type="entry name" value="BCTRLSENSOR"/>
</dbReference>
<gene>
    <name evidence="11" type="ORF">WA1_26060</name>
</gene>
<evidence type="ECO:0000256" key="1">
    <source>
        <dbReference type="ARBA" id="ARBA00000085"/>
    </source>
</evidence>
<evidence type="ECO:0000313" key="11">
    <source>
        <dbReference type="EMBL" id="KYC40585.1"/>
    </source>
</evidence>
<dbReference type="Proteomes" id="UP000076925">
    <property type="component" value="Unassembled WGS sequence"/>
</dbReference>
<dbReference type="Gene3D" id="3.30.565.10">
    <property type="entry name" value="Histidine kinase-like ATPase, C-terminal domain"/>
    <property type="match status" value="1"/>
</dbReference>
<name>A0A139X7E9_9CYAN</name>
<keyword evidence="8" id="KW-1133">Transmembrane helix</keyword>
<dbReference type="CDD" id="cd00082">
    <property type="entry name" value="HisKA"/>
    <property type="match status" value="1"/>
</dbReference>
<keyword evidence="7" id="KW-0902">Two-component regulatory system</keyword>
<feature type="domain" description="Histidine kinase" evidence="9">
    <location>
        <begin position="264"/>
        <end position="480"/>
    </location>
</feature>
<feature type="domain" description="HAMP" evidence="10">
    <location>
        <begin position="197"/>
        <end position="249"/>
    </location>
</feature>
<dbReference type="GO" id="GO:0000155">
    <property type="term" value="F:phosphorelay sensor kinase activity"/>
    <property type="evidence" value="ECO:0007669"/>
    <property type="project" value="InterPro"/>
</dbReference>
<evidence type="ECO:0000256" key="3">
    <source>
        <dbReference type="ARBA" id="ARBA00012438"/>
    </source>
</evidence>
<evidence type="ECO:0000256" key="8">
    <source>
        <dbReference type="SAM" id="Phobius"/>
    </source>
</evidence>
<dbReference type="PROSITE" id="PS50885">
    <property type="entry name" value="HAMP"/>
    <property type="match status" value="1"/>
</dbReference>
<keyword evidence="4" id="KW-0597">Phosphoprotein</keyword>
<keyword evidence="6" id="KW-0418">Kinase</keyword>
<sequence length="490" mass="55823">MRLRVPYTLKNNLFAPLYISFFVLVLLVVGEQGVDFWIESLTQKAVGVITHSLVVEREGERLLNAVIQEERASLKTSTKEALAFHRSFNRLYNLVQDNPAQLKQLDQIKYFYDRWKSQLAHKAFPVSTNTKGYSSIENPLFNTLYAQILSLLESEQILLSKRKYQAQQIHEINFSVKLFSLMAILAGVFWNLNLLHRRVKVPLNQLIKVGEIWRAGQMEARLGYSSSDEIGHLAGVLNQMAGEACYRQQRIEVRNEQLEDLISALSHDLRTPLLATRATLESMLKGAFGSVNDTWKEIFEEYHQTNEDLLKLIETLLDVSRYETTRGANLSHDPLNWKRIFVKVITQIKATSKSEFALIDKIGQSLPTVYGDEVEIRRVVQNLLENAIRASEPNNEIVLEVEPLGEAQVKVSVRDRGLGIAQQEKERLFHRFTQGRGRCGQAGLGLYLCRQIIQAHGGSIGVESTLGKGSTFWFTLCVPTSKTEFENNWK</sequence>
<dbReference type="Gene3D" id="1.10.287.130">
    <property type="match status" value="1"/>
</dbReference>
<dbReference type="SMART" id="SM00388">
    <property type="entry name" value="HisKA"/>
    <property type="match status" value="1"/>
</dbReference>
<dbReference type="STRING" id="128403.WA1_26060"/>
<evidence type="ECO:0000313" key="12">
    <source>
        <dbReference type="Proteomes" id="UP000076925"/>
    </source>
</evidence>
<dbReference type="AlphaFoldDB" id="A0A139X7E9"/>
<feature type="transmembrane region" description="Helical" evidence="8">
    <location>
        <begin position="12"/>
        <end position="30"/>
    </location>
</feature>
<evidence type="ECO:0000256" key="5">
    <source>
        <dbReference type="ARBA" id="ARBA00022679"/>
    </source>
</evidence>
<comment type="catalytic activity">
    <reaction evidence="1">
        <text>ATP + protein L-histidine = ADP + protein N-phospho-L-histidine.</text>
        <dbReference type="EC" id="2.7.13.3"/>
    </reaction>
</comment>
<dbReference type="InterPro" id="IPR003661">
    <property type="entry name" value="HisK_dim/P_dom"/>
</dbReference>
<accession>A0A139X7E9</accession>
<evidence type="ECO:0000256" key="2">
    <source>
        <dbReference type="ARBA" id="ARBA00004370"/>
    </source>
</evidence>
<dbReference type="Pfam" id="PF02518">
    <property type="entry name" value="HATPase_c"/>
    <property type="match status" value="1"/>
</dbReference>
<dbReference type="InterPro" id="IPR036097">
    <property type="entry name" value="HisK_dim/P_sf"/>
</dbReference>
<reference evidence="11 12" key="1">
    <citation type="journal article" date="2013" name="Genome Biol. Evol.">
        <title>Genomes of Stigonematalean cyanobacteria (subsection V) and the evolution of oxygenic photosynthesis from prokaryotes to plastids.</title>
        <authorList>
            <person name="Dagan T."/>
            <person name="Roettger M."/>
            <person name="Stucken K."/>
            <person name="Landan G."/>
            <person name="Koch R."/>
            <person name="Major P."/>
            <person name="Gould S.B."/>
            <person name="Goremykin V.V."/>
            <person name="Rippka R."/>
            <person name="Tandeau de Marsac N."/>
            <person name="Gugger M."/>
            <person name="Lockhart P.J."/>
            <person name="Allen J.F."/>
            <person name="Brune I."/>
            <person name="Maus I."/>
            <person name="Puhler A."/>
            <person name="Martin W.F."/>
        </authorList>
    </citation>
    <scope>NUCLEOTIDE SEQUENCE [LARGE SCALE GENOMIC DNA]</scope>
    <source>
        <strain evidence="11 12">PCC 7110</strain>
    </source>
</reference>
<dbReference type="Gene3D" id="6.10.340.10">
    <property type="match status" value="1"/>
</dbReference>
<dbReference type="GO" id="GO:0016020">
    <property type="term" value="C:membrane"/>
    <property type="evidence" value="ECO:0007669"/>
    <property type="project" value="UniProtKB-SubCell"/>
</dbReference>
<evidence type="ECO:0000259" key="9">
    <source>
        <dbReference type="PROSITE" id="PS50109"/>
    </source>
</evidence>
<proteinExistence type="predicted"/>
<dbReference type="Pfam" id="PF00512">
    <property type="entry name" value="HisKA"/>
    <property type="match status" value="1"/>
</dbReference>
<dbReference type="SMART" id="SM00387">
    <property type="entry name" value="HATPase_c"/>
    <property type="match status" value="1"/>
</dbReference>
<dbReference type="Pfam" id="PF00672">
    <property type="entry name" value="HAMP"/>
    <property type="match status" value="1"/>
</dbReference>
<keyword evidence="8" id="KW-0812">Transmembrane</keyword>
<dbReference type="SUPFAM" id="SSF55874">
    <property type="entry name" value="ATPase domain of HSP90 chaperone/DNA topoisomerase II/histidine kinase"/>
    <property type="match status" value="1"/>
</dbReference>
<dbReference type="InterPro" id="IPR036890">
    <property type="entry name" value="HATPase_C_sf"/>
</dbReference>
<dbReference type="InterPro" id="IPR004358">
    <property type="entry name" value="Sig_transdc_His_kin-like_C"/>
</dbReference>
<dbReference type="EMBL" id="ANNX02000027">
    <property type="protein sequence ID" value="KYC40585.1"/>
    <property type="molecule type" value="Genomic_DNA"/>
</dbReference>
<evidence type="ECO:0000259" key="10">
    <source>
        <dbReference type="PROSITE" id="PS50885"/>
    </source>
</evidence>
<organism evidence="11 12">
    <name type="scientific">Scytonema hofmannii PCC 7110</name>
    <dbReference type="NCBI Taxonomy" id="128403"/>
    <lineage>
        <taxon>Bacteria</taxon>
        <taxon>Bacillati</taxon>
        <taxon>Cyanobacteriota</taxon>
        <taxon>Cyanophyceae</taxon>
        <taxon>Nostocales</taxon>
        <taxon>Scytonemataceae</taxon>
        <taxon>Scytonema</taxon>
    </lineage>
</organism>